<name>A0A2G7TBX2_9FLAO</name>
<dbReference type="AlphaFoldDB" id="A0A2G7TBX2"/>
<dbReference type="Pfam" id="PF00816">
    <property type="entry name" value="Histone_HNS"/>
    <property type="match status" value="1"/>
</dbReference>
<dbReference type="EMBL" id="PEKC01000016">
    <property type="protein sequence ID" value="PII36537.1"/>
    <property type="molecule type" value="Genomic_DNA"/>
</dbReference>
<evidence type="ECO:0000256" key="1">
    <source>
        <dbReference type="SAM" id="MobiDB-lite"/>
    </source>
</evidence>
<protein>
    <submittedName>
        <fullName evidence="3">Histone</fullName>
    </submittedName>
</protein>
<evidence type="ECO:0000259" key="2">
    <source>
        <dbReference type="SMART" id="SM00528"/>
    </source>
</evidence>
<dbReference type="InterPro" id="IPR027444">
    <property type="entry name" value="H-NS_C_dom"/>
</dbReference>
<organism evidence="3">
    <name type="scientific">Chryseobacterium sp. B5</name>
    <dbReference type="NCBI Taxonomy" id="2050562"/>
    <lineage>
        <taxon>Bacteria</taxon>
        <taxon>Pseudomonadati</taxon>
        <taxon>Bacteroidota</taxon>
        <taxon>Flavobacteriia</taxon>
        <taxon>Flavobacteriales</taxon>
        <taxon>Weeksellaceae</taxon>
        <taxon>Chryseobacterium group</taxon>
        <taxon>Chryseobacterium</taxon>
    </lineage>
</organism>
<dbReference type="SUPFAM" id="SSF81273">
    <property type="entry name" value="H-NS histone-like proteins"/>
    <property type="match status" value="1"/>
</dbReference>
<feature type="region of interest" description="Disordered" evidence="1">
    <location>
        <begin position="59"/>
        <end position="79"/>
    </location>
</feature>
<comment type="caution">
    <text evidence="3">The sequence shown here is derived from an EMBL/GenBank/DDBJ whole genome shotgun (WGS) entry which is preliminary data.</text>
</comment>
<dbReference type="SMART" id="SM00528">
    <property type="entry name" value="HNS"/>
    <property type="match status" value="1"/>
</dbReference>
<dbReference type="Gene3D" id="4.10.430.30">
    <property type="match status" value="1"/>
</dbReference>
<accession>A0A2G7TBX2</accession>
<dbReference type="GO" id="GO:0003677">
    <property type="term" value="F:DNA binding"/>
    <property type="evidence" value="ECO:0007669"/>
    <property type="project" value="InterPro"/>
</dbReference>
<sequence length="116" mass="12513">MTMNLTELLAAKAALDAEIAKAKKTEATAALRRVQELVIEFGLTSQQVFPLLPAKSKKQGAAKYQNPTTGATWTGRGKPPAWIIGQDRNAFLIAQPAQHEGPFLAEMAAAADRRRA</sequence>
<gene>
    <name evidence="3" type="ORF">CTI11_06765</name>
</gene>
<proteinExistence type="predicted"/>
<reference evidence="3" key="1">
    <citation type="submission" date="2017-10" db="EMBL/GenBank/DDBJ databases">
        <title>Chryseobacterium sp. B5 is a hydrocarbonoclastic and plant growth promoting bacterium.</title>
        <authorList>
            <person name="Thijs S."/>
            <person name="Gkorezis P."/>
            <person name="Van Hamme J."/>
        </authorList>
    </citation>
    <scope>NUCLEOTIDE SEQUENCE</scope>
    <source>
        <strain evidence="3">B5</strain>
    </source>
</reference>
<evidence type="ECO:0000313" key="3">
    <source>
        <dbReference type="EMBL" id="PII36537.1"/>
    </source>
</evidence>
<feature type="domain" description="DNA-binding protein H-NS-like C-terminal" evidence="2">
    <location>
        <begin position="54"/>
        <end position="93"/>
    </location>
</feature>